<dbReference type="PANTHER" id="PTHR40465:SF1">
    <property type="entry name" value="DUF6534 DOMAIN-CONTAINING PROTEIN"/>
    <property type="match status" value="1"/>
</dbReference>
<dbReference type="OrthoDB" id="3063206at2759"/>
<accession>S8EY04</accession>
<evidence type="ECO:0000259" key="3">
    <source>
        <dbReference type="Pfam" id="PF20152"/>
    </source>
</evidence>
<dbReference type="PANTHER" id="PTHR40465">
    <property type="entry name" value="CHROMOSOME 1, WHOLE GENOME SHOTGUN SEQUENCE"/>
    <property type="match status" value="1"/>
</dbReference>
<feature type="transmembrane region" description="Helical" evidence="2">
    <location>
        <begin position="49"/>
        <end position="70"/>
    </location>
</feature>
<organism evidence="4 5">
    <name type="scientific">Fomitopsis schrenkii</name>
    <name type="common">Brown rot fungus</name>
    <dbReference type="NCBI Taxonomy" id="2126942"/>
    <lineage>
        <taxon>Eukaryota</taxon>
        <taxon>Fungi</taxon>
        <taxon>Dikarya</taxon>
        <taxon>Basidiomycota</taxon>
        <taxon>Agaricomycotina</taxon>
        <taxon>Agaricomycetes</taxon>
        <taxon>Polyporales</taxon>
        <taxon>Fomitopsis</taxon>
    </lineage>
</organism>
<protein>
    <recommendedName>
        <fullName evidence="3">DUF6534 domain-containing protein</fullName>
    </recommendedName>
</protein>
<dbReference type="Proteomes" id="UP000015241">
    <property type="component" value="Unassembled WGS sequence"/>
</dbReference>
<feature type="domain" description="DUF6534" evidence="3">
    <location>
        <begin position="172"/>
        <end position="259"/>
    </location>
</feature>
<dbReference type="InterPro" id="IPR045339">
    <property type="entry name" value="DUF6534"/>
</dbReference>
<keyword evidence="5" id="KW-1185">Reference proteome</keyword>
<feature type="region of interest" description="Disordered" evidence="1">
    <location>
        <begin position="285"/>
        <end position="308"/>
    </location>
</feature>
<reference evidence="4 5" key="1">
    <citation type="journal article" date="2012" name="Science">
        <title>The Paleozoic origin of enzymatic lignin decomposition reconstructed from 31 fungal genomes.</title>
        <authorList>
            <person name="Floudas D."/>
            <person name="Binder M."/>
            <person name="Riley R."/>
            <person name="Barry K."/>
            <person name="Blanchette R.A."/>
            <person name="Henrissat B."/>
            <person name="Martinez A.T."/>
            <person name="Otillar R."/>
            <person name="Spatafora J.W."/>
            <person name="Yadav J.S."/>
            <person name="Aerts A."/>
            <person name="Benoit I."/>
            <person name="Boyd A."/>
            <person name="Carlson A."/>
            <person name="Copeland A."/>
            <person name="Coutinho P.M."/>
            <person name="de Vries R.P."/>
            <person name="Ferreira P."/>
            <person name="Findley K."/>
            <person name="Foster B."/>
            <person name="Gaskell J."/>
            <person name="Glotzer D."/>
            <person name="Gorecki P."/>
            <person name="Heitman J."/>
            <person name="Hesse C."/>
            <person name="Hori C."/>
            <person name="Igarashi K."/>
            <person name="Jurgens J.A."/>
            <person name="Kallen N."/>
            <person name="Kersten P."/>
            <person name="Kohler A."/>
            <person name="Kuees U."/>
            <person name="Kumar T.K.A."/>
            <person name="Kuo A."/>
            <person name="LaButti K."/>
            <person name="Larrondo L.F."/>
            <person name="Lindquist E."/>
            <person name="Ling A."/>
            <person name="Lombard V."/>
            <person name="Lucas S."/>
            <person name="Lundell T."/>
            <person name="Martin R."/>
            <person name="McLaughlin D.J."/>
            <person name="Morgenstern I."/>
            <person name="Morin E."/>
            <person name="Murat C."/>
            <person name="Nagy L.G."/>
            <person name="Nolan M."/>
            <person name="Ohm R.A."/>
            <person name="Patyshakuliyeva A."/>
            <person name="Rokas A."/>
            <person name="Ruiz-Duenas F.J."/>
            <person name="Sabat G."/>
            <person name="Salamov A."/>
            <person name="Samejima M."/>
            <person name="Schmutz J."/>
            <person name="Slot J.C."/>
            <person name="St John F."/>
            <person name="Stenlid J."/>
            <person name="Sun H."/>
            <person name="Sun S."/>
            <person name="Syed K."/>
            <person name="Tsang A."/>
            <person name="Wiebenga A."/>
            <person name="Young D."/>
            <person name="Pisabarro A."/>
            <person name="Eastwood D.C."/>
            <person name="Martin F."/>
            <person name="Cullen D."/>
            <person name="Grigoriev I.V."/>
            <person name="Hibbett D.S."/>
        </authorList>
    </citation>
    <scope>NUCLEOTIDE SEQUENCE</scope>
    <source>
        <strain evidence="5">FP-58527</strain>
    </source>
</reference>
<feature type="transmembrane region" description="Helical" evidence="2">
    <location>
        <begin position="166"/>
        <end position="186"/>
    </location>
</feature>
<feature type="transmembrane region" description="Helical" evidence="2">
    <location>
        <begin position="15"/>
        <end position="37"/>
    </location>
</feature>
<gene>
    <name evidence="4" type="ORF">FOMPIDRAFT_1026197</name>
</gene>
<name>S8EY04_FOMSC</name>
<dbReference type="Pfam" id="PF20152">
    <property type="entry name" value="DUF6534"/>
    <property type="match status" value="1"/>
</dbReference>
<evidence type="ECO:0000313" key="5">
    <source>
        <dbReference type="Proteomes" id="UP000015241"/>
    </source>
</evidence>
<evidence type="ECO:0000256" key="2">
    <source>
        <dbReference type="SAM" id="Phobius"/>
    </source>
</evidence>
<evidence type="ECO:0000313" key="4">
    <source>
        <dbReference type="EMBL" id="EPS94465.1"/>
    </source>
</evidence>
<dbReference type="EMBL" id="KE504232">
    <property type="protein sequence ID" value="EPS94465.1"/>
    <property type="molecule type" value="Genomic_DNA"/>
</dbReference>
<keyword evidence="2" id="KW-0812">Transmembrane</keyword>
<feature type="transmembrane region" description="Helical" evidence="2">
    <location>
        <begin position="120"/>
        <end position="146"/>
    </location>
</feature>
<dbReference type="InParanoid" id="S8EY04"/>
<feature type="transmembrane region" description="Helical" evidence="2">
    <location>
        <begin position="233"/>
        <end position="254"/>
    </location>
</feature>
<dbReference type="STRING" id="743788.S8EY04"/>
<keyword evidence="2" id="KW-1133">Transmembrane helix</keyword>
<proteinExistence type="predicted"/>
<feature type="transmembrane region" description="Helical" evidence="2">
    <location>
        <begin position="90"/>
        <end position="108"/>
    </location>
</feature>
<feature type="compositionally biased region" description="Polar residues" evidence="1">
    <location>
        <begin position="285"/>
        <end position="299"/>
    </location>
</feature>
<sequence>MTGPNIHLDATVGCFFAGILLSVIFYGVTCAQTLFYVSEYSKDRWLMKGLVTLLFVLDTAITMADLDILWGYTVTNHSNPLALFALTDSFLVDYALSAVTVLLVQCWYMRNVWQFLSQRWYKIPLTAVCLMLALTSCACSLASVYLGNIDRTVPGIFVATKIPASLQTVSASVTDIYITVALTLVLRGERTGFKHTETLIRKLITYAINRGALTTALQIGQFLTYVSLPDTTFVWAIFHFVGCKAYVNSLLAILNARHYLQVRGGTGETTGGISAQEIALESLRGQRTQGHSFKQSRNSRPAPRHLPNQAIITLTTTTEVLGDDGIPVLESDKFHSEGRA</sequence>
<evidence type="ECO:0000256" key="1">
    <source>
        <dbReference type="SAM" id="MobiDB-lite"/>
    </source>
</evidence>
<feature type="transmembrane region" description="Helical" evidence="2">
    <location>
        <begin position="207"/>
        <end position="227"/>
    </location>
</feature>
<dbReference type="HOGENOM" id="CLU_046025_5_3_1"/>
<dbReference type="AlphaFoldDB" id="S8EY04"/>
<keyword evidence="2" id="KW-0472">Membrane</keyword>